<dbReference type="AlphaFoldDB" id="A0A8J3DH66"/>
<dbReference type="PANTHER" id="PTHR45985">
    <property type="match status" value="1"/>
</dbReference>
<dbReference type="InterPro" id="IPR052740">
    <property type="entry name" value="CE4"/>
</dbReference>
<organism evidence="1 2">
    <name type="scientific">Limoniibacter endophyticus</name>
    <dbReference type="NCBI Taxonomy" id="1565040"/>
    <lineage>
        <taxon>Bacteria</taxon>
        <taxon>Pseudomonadati</taxon>
        <taxon>Pseudomonadota</taxon>
        <taxon>Alphaproteobacteria</taxon>
        <taxon>Hyphomicrobiales</taxon>
        <taxon>Bartonellaceae</taxon>
        <taxon>Limoniibacter</taxon>
    </lineage>
</organism>
<reference evidence="1" key="1">
    <citation type="journal article" date="2014" name="Int. J. Syst. Evol. Microbiol.">
        <title>Complete genome sequence of Corynebacterium casei LMG S-19264T (=DSM 44701T), isolated from a smear-ripened cheese.</title>
        <authorList>
            <consortium name="US DOE Joint Genome Institute (JGI-PGF)"/>
            <person name="Walter F."/>
            <person name="Albersmeier A."/>
            <person name="Kalinowski J."/>
            <person name="Ruckert C."/>
        </authorList>
    </citation>
    <scope>NUCLEOTIDE SEQUENCE</scope>
    <source>
        <strain evidence="1">KCTC 42097</strain>
    </source>
</reference>
<protein>
    <submittedName>
        <fullName evidence="1">Polysaccharide deacetylase</fullName>
    </submittedName>
</protein>
<keyword evidence="2" id="KW-1185">Reference proteome</keyword>
<evidence type="ECO:0000313" key="1">
    <source>
        <dbReference type="EMBL" id="GHC71219.1"/>
    </source>
</evidence>
<dbReference type="SUPFAM" id="SSF88713">
    <property type="entry name" value="Glycoside hydrolase/deacetylase"/>
    <property type="match status" value="1"/>
</dbReference>
<dbReference type="PANTHER" id="PTHR45985:SF3">
    <property type="entry name" value="CHITIN DEACETYLASE-LIKE 4"/>
    <property type="match status" value="1"/>
</dbReference>
<dbReference type="GO" id="GO:0005975">
    <property type="term" value="P:carbohydrate metabolic process"/>
    <property type="evidence" value="ECO:0007669"/>
    <property type="project" value="InterPro"/>
</dbReference>
<dbReference type="Gene3D" id="3.20.20.370">
    <property type="entry name" value="Glycoside hydrolase/deacetylase"/>
    <property type="match status" value="1"/>
</dbReference>
<dbReference type="InterPro" id="IPR011330">
    <property type="entry name" value="Glyco_hydro/deAcase_b/a-brl"/>
</dbReference>
<gene>
    <name evidence="1" type="ORF">GCM10010136_18230</name>
</gene>
<accession>A0A8J3DH66</accession>
<reference evidence="1" key="2">
    <citation type="submission" date="2020-09" db="EMBL/GenBank/DDBJ databases">
        <authorList>
            <person name="Sun Q."/>
            <person name="Kim S."/>
        </authorList>
    </citation>
    <scope>NUCLEOTIDE SEQUENCE</scope>
    <source>
        <strain evidence="1">KCTC 42097</strain>
    </source>
</reference>
<evidence type="ECO:0000313" key="2">
    <source>
        <dbReference type="Proteomes" id="UP000641137"/>
    </source>
</evidence>
<proteinExistence type="predicted"/>
<comment type="caution">
    <text evidence="1">The sequence shown here is derived from an EMBL/GenBank/DDBJ whole genome shotgun (WGS) entry which is preliminary data.</text>
</comment>
<dbReference type="EMBL" id="BMZO01000005">
    <property type="protein sequence ID" value="GHC71219.1"/>
    <property type="molecule type" value="Genomic_DNA"/>
</dbReference>
<sequence>MLALPFPAYAEAKQEKPQYVIISFDGAHDLRQWRRSADLGRETGASFTYFQSCVFLLSPDTRNEYARIPGEKARSNVGFALSKQEVADRLAAIWSAHQAGHEIASHGCGHFDGTKWTKATWDKEFSEFSRILTHAYEINGIEGEPNGWKEMARSVIGFRAPYLAMSPALNAAQRQAGLQYDASTVSRGPLEPHVKKDIMQFSLPLIPEGPSKRLVIGMDYNLYVRHSGGKERPEEAAIYEARAYEAFKTTFDTQYSGERIPLQFGFHFTLMNDGAYWRALEHFAREVCRQKEVRCVSYRTYLEETAAPDESHAG</sequence>
<name>A0A8J3DH66_9HYPH</name>
<dbReference type="Proteomes" id="UP000641137">
    <property type="component" value="Unassembled WGS sequence"/>
</dbReference>